<protein>
    <submittedName>
        <fullName evidence="1">Uncharacterized protein</fullName>
    </submittedName>
</protein>
<sequence>MAIPPPFGPEALKWMMELTKKMEEQTVAKKKKKKKKKNEEATFESEADTTSHARYHVGRTHDLVEWRPRLLLATTKCGTQVEWLKGGVHGPRGAAVSDHE</sequence>
<evidence type="ECO:0000313" key="2">
    <source>
        <dbReference type="Proteomes" id="UP001060215"/>
    </source>
</evidence>
<name>A0ACC0G9L1_9ERIC</name>
<dbReference type="Proteomes" id="UP001060215">
    <property type="component" value="Chromosome 10"/>
</dbReference>
<gene>
    <name evidence="1" type="ORF">LOK49_LG10G01404</name>
</gene>
<comment type="caution">
    <text evidence="1">The sequence shown here is derived from an EMBL/GenBank/DDBJ whole genome shotgun (WGS) entry which is preliminary data.</text>
</comment>
<evidence type="ECO:0000313" key="1">
    <source>
        <dbReference type="EMBL" id="KAI7997745.1"/>
    </source>
</evidence>
<keyword evidence="2" id="KW-1185">Reference proteome</keyword>
<proteinExistence type="predicted"/>
<dbReference type="EMBL" id="CM045767">
    <property type="protein sequence ID" value="KAI7997745.1"/>
    <property type="molecule type" value="Genomic_DNA"/>
</dbReference>
<organism evidence="1 2">
    <name type="scientific">Camellia lanceoleosa</name>
    <dbReference type="NCBI Taxonomy" id="1840588"/>
    <lineage>
        <taxon>Eukaryota</taxon>
        <taxon>Viridiplantae</taxon>
        <taxon>Streptophyta</taxon>
        <taxon>Embryophyta</taxon>
        <taxon>Tracheophyta</taxon>
        <taxon>Spermatophyta</taxon>
        <taxon>Magnoliopsida</taxon>
        <taxon>eudicotyledons</taxon>
        <taxon>Gunneridae</taxon>
        <taxon>Pentapetalae</taxon>
        <taxon>asterids</taxon>
        <taxon>Ericales</taxon>
        <taxon>Theaceae</taxon>
        <taxon>Camellia</taxon>
    </lineage>
</organism>
<accession>A0ACC0G9L1</accession>
<reference evidence="1 2" key="1">
    <citation type="journal article" date="2022" name="Plant J.">
        <title>Chromosome-level genome of Camellia lanceoleosa provides a valuable resource for understanding genome evolution and self-incompatibility.</title>
        <authorList>
            <person name="Gong W."/>
            <person name="Xiao S."/>
            <person name="Wang L."/>
            <person name="Liao Z."/>
            <person name="Chang Y."/>
            <person name="Mo W."/>
            <person name="Hu G."/>
            <person name="Li W."/>
            <person name="Zhao G."/>
            <person name="Zhu H."/>
            <person name="Hu X."/>
            <person name="Ji K."/>
            <person name="Xiang X."/>
            <person name="Song Q."/>
            <person name="Yuan D."/>
            <person name="Jin S."/>
            <person name="Zhang L."/>
        </authorList>
    </citation>
    <scope>NUCLEOTIDE SEQUENCE [LARGE SCALE GENOMIC DNA]</scope>
    <source>
        <strain evidence="1">SQ_2022a</strain>
    </source>
</reference>